<evidence type="ECO:0000256" key="11">
    <source>
        <dbReference type="SAM" id="Phobius"/>
    </source>
</evidence>
<evidence type="ECO:0000256" key="9">
    <source>
        <dbReference type="ARBA" id="ARBA00051033"/>
    </source>
</evidence>
<evidence type="ECO:0000313" key="13">
    <source>
        <dbReference type="EMBL" id="OXA44800.1"/>
    </source>
</evidence>
<dbReference type="GO" id="GO:0008202">
    <property type="term" value="P:steroid metabolic process"/>
    <property type="evidence" value="ECO:0007669"/>
    <property type="project" value="TreeGrafter"/>
</dbReference>
<dbReference type="PROSITE" id="PS51387">
    <property type="entry name" value="FAD_PCMH"/>
    <property type="match status" value="1"/>
</dbReference>
<evidence type="ECO:0000256" key="5">
    <source>
        <dbReference type="ARBA" id="ARBA00022989"/>
    </source>
</evidence>
<keyword evidence="14" id="KW-1185">Reference proteome</keyword>
<comment type="caution">
    <text evidence="13">The sequence shown here is derived from an EMBL/GenBank/DDBJ whole genome shotgun (WGS) entry which is preliminary data.</text>
</comment>
<evidence type="ECO:0000256" key="6">
    <source>
        <dbReference type="ARBA" id="ARBA00023002"/>
    </source>
</evidence>
<proteinExistence type="predicted"/>
<dbReference type="PANTHER" id="PTHR10801:SF0">
    <property type="entry name" value="DELTA(24)-STEROL REDUCTASE"/>
    <property type="match status" value="1"/>
</dbReference>
<comment type="catalytic activity">
    <reaction evidence="10">
        <text>5alpha-cholest-8-en-3beta-ol + NADP(+) = zymosterol + NADPH + H(+)</text>
        <dbReference type="Rhea" id="RHEA:36399"/>
        <dbReference type="ChEBI" id="CHEBI:15378"/>
        <dbReference type="ChEBI" id="CHEBI:16608"/>
        <dbReference type="ChEBI" id="CHEBI:18252"/>
        <dbReference type="ChEBI" id="CHEBI:57783"/>
        <dbReference type="ChEBI" id="CHEBI:58349"/>
        <dbReference type="EC" id="1.3.1.72"/>
    </reaction>
    <physiologicalReaction direction="right-to-left" evidence="10">
        <dbReference type="Rhea" id="RHEA:36401"/>
    </physiologicalReaction>
</comment>
<evidence type="ECO:0000256" key="3">
    <source>
        <dbReference type="ARBA" id="ARBA00012405"/>
    </source>
</evidence>
<dbReference type="InterPro" id="IPR040165">
    <property type="entry name" value="Diminuto-like"/>
</dbReference>
<evidence type="ECO:0000256" key="10">
    <source>
        <dbReference type="ARBA" id="ARBA00052927"/>
    </source>
</evidence>
<keyword evidence="7 11" id="KW-0472">Membrane</keyword>
<feature type="transmembrane region" description="Helical" evidence="11">
    <location>
        <begin position="14"/>
        <end position="37"/>
    </location>
</feature>
<dbReference type="SUPFAM" id="SSF56176">
    <property type="entry name" value="FAD-binding/transporter-associated domain-like"/>
    <property type="match status" value="1"/>
</dbReference>
<evidence type="ECO:0000256" key="7">
    <source>
        <dbReference type="ARBA" id="ARBA00023136"/>
    </source>
</evidence>
<dbReference type="STRING" id="158441.A0A226DI41"/>
<dbReference type="OrthoDB" id="415825at2759"/>
<dbReference type="PANTHER" id="PTHR10801">
    <property type="entry name" value="24-DEHYDROCHOLESTEROL REDUCTASE"/>
    <property type="match status" value="1"/>
</dbReference>
<accession>A0A226DI41</accession>
<evidence type="ECO:0000256" key="1">
    <source>
        <dbReference type="ARBA" id="ARBA00004167"/>
    </source>
</evidence>
<dbReference type="EC" id="1.3.1.72" evidence="3"/>
<dbReference type="GO" id="GO:0071949">
    <property type="term" value="F:FAD binding"/>
    <property type="evidence" value="ECO:0007669"/>
    <property type="project" value="InterPro"/>
</dbReference>
<reference evidence="13 14" key="1">
    <citation type="submission" date="2015-12" db="EMBL/GenBank/DDBJ databases">
        <title>The genome of Folsomia candida.</title>
        <authorList>
            <person name="Faddeeva A."/>
            <person name="Derks M.F."/>
            <person name="Anvar Y."/>
            <person name="Smit S."/>
            <person name="Van Straalen N."/>
            <person name="Roelofs D."/>
        </authorList>
    </citation>
    <scope>NUCLEOTIDE SEQUENCE [LARGE SCALE GENOMIC DNA]</scope>
    <source>
        <strain evidence="13 14">VU population</strain>
        <tissue evidence="13">Whole body</tissue>
    </source>
</reference>
<organism evidence="13 14">
    <name type="scientific">Folsomia candida</name>
    <name type="common">Springtail</name>
    <dbReference type="NCBI Taxonomy" id="158441"/>
    <lineage>
        <taxon>Eukaryota</taxon>
        <taxon>Metazoa</taxon>
        <taxon>Ecdysozoa</taxon>
        <taxon>Arthropoda</taxon>
        <taxon>Hexapoda</taxon>
        <taxon>Collembola</taxon>
        <taxon>Entomobryomorpha</taxon>
        <taxon>Isotomoidea</taxon>
        <taxon>Isotomidae</taxon>
        <taxon>Proisotominae</taxon>
        <taxon>Folsomia</taxon>
    </lineage>
</organism>
<keyword evidence="8" id="KW-0576">Peroxisome</keyword>
<keyword evidence="4 11" id="KW-0812">Transmembrane</keyword>
<gene>
    <name evidence="13" type="ORF">Fcan01_20827</name>
</gene>
<evidence type="ECO:0000313" key="14">
    <source>
        <dbReference type="Proteomes" id="UP000198287"/>
    </source>
</evidence>
<dbReference type="InterPro" id="IPR006094">
    <property type="entry name" value="Oxid_FAD_bind_N"/>
</dbReference>
<keyword evidence="5 11" id="KW-1133">Transmembrane helix</keyword>
<dbReference type="GO" id="GO:0016020">
    <property type="term" value="C:membrane"/>
    <property type="evidence" value="ECO:0007669"/>
    <property type="project" value="UniProtKB-SubCell"/>
</dbReference>
<comment type="subcellular location">
    <subcellularLocation>
        <location evidence="1">Membrane</location>
        <topology evidence="1">Single-pass membrane protein</topology>
    </subcellularLocation>
    <subcellularLocation>
        <location evidence="2">Peroxisome</location>
    </subcellularLocation>
</comment>
<dbReference type="Proteomes" id="UP000198287">
    <property type="component" value="Unassembled WGS sequence"/>
</dbReference>
<comment type="catalytic activity">
    <reaction evidence="9">
        <text>lanosterol + NADPH + H(+) = 24,25-dihydrolanosterol + NADP(+)</text>
        <dbReference type="Rhea" id="RHEA:33919"/>
        <dbReference type="ChEBI" id="CHEBI:15378"/>
        <dbReference type="ChEBI" id="CHEBI:16521"/>
        <dbReference type="ChEBI" id="CHEBI:28113"/>
        <dbReference type="ChEBI" id="CHEBI:57783"/>
        <dbReference type="ChEBI" id="CHEBI:58349"/>
    </reaction>
    <physiologicalReaction direction="left-to-right" evidence="9">
        <dbReference type="Rhea" id="RHEA:33920"/>
    </physiologicalReaction>
</comment>
<evidence type="ECO:0000256" key="4">
    <source>
        <dbReference type="ARBA" id="ARBA00022692"/>
    </source>
</evidence>
<protein>
    <recommendedName>
        <fullName evidence="3">Delta(24)-sterol reductase</fullName>
        <ecNumber evidence="3">1.3.1.72</ecNumber>
    </recommendedName>
</protein>
<feature type="domain" description="FAD-binding PCMH-type" evidence="12">
    <location>
        <begin position="40"/>
        <end position="217"/>
    </location>
</feature>
<dbReference type="GO" id="GO:0005777">
    <property type="term" value="C:peroxisome"/>
    <property type="evidence" value="ECO:0007669"/>
    <property type="project" value="UniProtKB-SubCell"/>
</dbReference>
<sequence length="503" mass="58085">MAIKQPRRSILRSILDFVMLIVLLIFIGPCVKIFNYFNMSTRNCYTTHKRHAKKVENVQAQVRRWIEGGRKGHMCTAKPGWKSFSIHKVDKRGFYKVEVDLNDIIEIDVENKRLIVEPGMMMGQLTKILTDKGFTIPVVPELDSLTVGGLICGAGCETSSHHYGVFADAVTSFELVTADGDVLNCSETENSDYFYAVSHSYGTIGFLTSVSIPLIPAGKYMQIEYVHVDSIPNAVKLMQQRNKNHAYVEGIIYSMTDVMLMFGDMTSNPSDPSRINYINRWYKPFFHNIVENVMSRMKSSKNNAKYIEYFPLRDYFHRHSRGMFWQFENTLPALSNPLIMLVFGWVHPLNIHAVWALFPNFFYRFITRIQLLQDFCVPTVKLDEFLQKCDTIYKVYPIWLCPVKLQNRSMAKTPAVYGGDYMDLGFYGTPINAGRSIADRIRECEQYVLKNNGFLGLYADVFLNKEDLRQMFYTIPYDKVRQASSSCRKAFPDVFDKAMRRIK</sequence>
<dbReference type="Pfam" id="PF01565">
    <property type="entry name" value="FAD_binding_4"/>
    <property type="match status" value="1"/>
</dbReference>
<dbReference type="Gene3D" id="3.30.465.10">
    <property type="match status" value="1"/>
</dbReference>
<evidence type="ECO:0000259" key="12">
    <source>
        <dbReference type="PROSITE" id="PS51387"/>
    </source>
</evidence>
<name>A0A226DI41_FOLCA</name>
<evidence type="ECO:0000256" key="2">
    <source>
        <dbReference type="ARBA" id="ARBA00004275"/>
    </source>
</evidence>
<dbReference type="EMBL" id="LNIX01000019">
    <property type="protein sequence ID" value="OXA44800.1"/>
    <property type="molecule type" value="Genomic_DNA"/>
</dbReference>
<dbReference type="InterPro" id="IPR016166">
    <property type="entry name" value="FAD-bd_PCMH"/>
</dbReference>
<dbReference type="GO" id="GO:0000246">
    <property type="term" value="F:Delta24(24-1) sterol reductase activity"/>
    <property type="evidence" value="ECO:0007669"/>
    <property type="project" value="TreeGrafter"/>
</dbReference>
<dbReference type="InterPro" id="IPR016169">
    <property type="entry name" value="FAD-bd_PCMH_sub2"/>
</dbReference>
<keyword evidence="6" id="KW-0560">Oxidoreductase</keyword>
<evidence type="ECO:0000256" key="8">
    <source>
        <dbReference type="ARBA" id="ARBA00023140"/>
    </source>
</evidence>
<dbReference type="InterPro" id="IPR036318">
    <property type="entry name" value="FAD-bd_PCMH-like_sf"/>
</dbReference>
<dbReference type="AlphaFoldDB" id="A0A226DI41"/>
<dbReference type="GO" id="GO:0050614">
    <property type="term" value="F:Delta24-sterol reductase activity"/>
    <property type="evidence" value="ECO:0007669"/>
    <property type="project" value="UniProtKB-EC"/>
</dbReference>